<feature type="domain" description="DUF5648" evidence="4">
    <location>
        <begin position="408"/>
        <end position="533"/>
    </location>
</feature>
<evidence type="ECO:0000259" key="4">
    <source>
        <dbReference type="Pfam" id="PF18885"/>
    </source>
</evidence>
<dbReference type="SUPFAM" id="SSF51445">
    <property type="entry name" value="(Trans)glycosidases"/>
    <property type="match status" value="1"/>
</dbReference>
<dbReference type="RefSeq" id="WP_317643124.1">
    <property type="nucleotide sequence ID" value="NZ_AP026800.1"/>
</dbReference>
<dbReference type="PROSITE" id="PS51904">
    <property type="entry name" value="GLYCOSYL_HYDROL_F25_2"/>
    <property type="match status" value="1"/>
</dbReference>
<dbReference type="InterPro" id="IPR043708">
    <property type="entry name" value="DUF5648"/>
</dbReference>
<dbReference type="Gene3D" id="3.20.20.80">
    <property type="entry name" value="Glycosidases"/>
    <property type="match status" value="1"/>
</dbReference>
<gene>
    <name evidence="5" type="ORF">KIMH_02160</name>
</gene>
<dbReference type="PANTHER" id="PTHR34135:SF2">
    <property type="entry name" value="LYSOZYME"/>
    <property type="match status" value="1"/>
</dbReference>
<organism evidence="5 6">
    <name type="scientific">Bombiscardovia apis</name>
    <dbReference type="NCBI Taxonomy" id="2932182"/>
    <lineage>
        <taxon>Bacteria</taxon>
        <taxon>Bacillati</taxon>
        <taxon>Actinomycetota</taxon>
        <taxon>Actinomycetes</taxon>
        <taxon>Bifidobacteriales</taxon>
        <taxon>Bifidobacteriaceae</taxon>
        <taxon>Bombiscardovia</taxon>
    </lineage>
</organism>
<dbReference type="Pfam" id="PF18885">
    <property type="entry name" value="DUF5648"/>
    <property type="match status" value="1"/>
</dbReference>
<feature type="signal peptide" evidence="3">
    <location>
        <begin position="1"/>
        <end position="18"/>
    </location>
</feature>
<feature type="chain" id="PRO_5046612186" description="DUF5648 domain-containing protein" evidence="3">
    <location>
        <begin position="19"/>
        <end position="536"/>
    </location>
</feature>
<keyword evidence="3" id="KW-0732">Signal</keyword>
<dbReference type="EMBL" id="AP026800">
    <property type="protein sequence ID" value="BDR54105.1"/>
    <property type="molecule type" value="Genomic_DNA"/>
</dbReference>
<evidence type="ECO:0000313" key="6">
    <source>
        <dbReference type="Proteomes" id="UP001321748"/>
    </source>
</evidence>
<dbReference type="PANTHER" id="PTHR34135">
    <property type="entry name" value="LYSOZYME"/>
    <property type="match status" value="1"/>
</dbReference>
<dbReference type="InterPro" id="IPR017853">
    <property type="entry name" value="GH"/>
</dbReference>
<accession>A0ABM8BB11</accession>
<reference evidence="5 6" key="1">
    <citation type="journal article" date="2023" name="Microbiol. Spectr.">
        <title>Symbiosis of Carpenter Bees with Uncharacterized Lactic Acid Bacteria Showing NAD Auxotrophy.</title>
        <authorList>
            <person name="Kawasaki S."/>
            <person name="Ozawa K."/>
            <person name="Mori T."/>
            <person name="Yamamoto A."/>
            <person name="Ito M."/>
            <person name="Ohkuma M."/>
            <person name="Sakamoto M."/>
            <person name="Matsutani M."/>
        </authorList>
    </citation>
    <scope>NUCLEOTIDE SEQUENCE [LARGE SCALE GENOMIC DNA]</scope>
    <source>
        <strain evidence="5 6">KimH</strain>
    </source>
</reference>
<dbReference type="Proteomes" id="UP001321748">
    <property type="component" value="Chromosome"/>
</dbReference>
<evidence type="ECO:0000256" key="1">
    <source>
        <dbReference type="ARBA" id="ARBA00010646"/>
    </source>
</evidence>
<dbReference type="Pfam" id="PF01183">
    <property type="entry name" value="Glyco_hydro_25"/>
    <property type="match status" value="1"/>
</dbReference>
<name>A0ABM8BB11_9BIFI</name>
<evidence type="ECO:0000256" key="3">
    <source>
        <dbReference type="SAM" id="SignalP"/>
    </source>
</evidence>
<dbReference type="InterPro" id="IPR002053">
    <property type="entry name" value="Glyco_hydro_25"/>
</dbReference>
<dbReference type="CDD" id="cd06414">
    <property type="entry name" value="GH25_LytC-like"/>
    <property type="match status" value="1"/>
</dbReference>
<evidence type="ECO:0000313" key="5">
    <source>
        <dbReference type="EMBL" id="BDR54105.1"/>
    </source>
</evidence>
<feature type="region of interest" description="Disordered" evidence="2">
    <location>
        <begin position="132"/>
        <end position="154"/>
    </location>
</feature>
<protein>
    <recommendedName>
        <fullName evidence="4">DUF5648 domain-containing protein</fullName>
    </recommendedName>
</protein>
<proteinExistence type="inferred from homology"/>
<evidence type="ECO:0000256" key="2">
    <source>
        <dbReference type="SAM" id="MobiDB-lite"/>
    </source>
</evidence>
<comment type="similarity">
    <text evidence="1">Belongs to the glycosyl hydrolase 25 family.</text>
</comment>
<keyword evidence="6" id="KW-1185">Reference proteome</keyword>
<sequence>MTVFTKFCALITSAGLMAAPSAVSGLAGTHTAQNSQYGVSAALNANESSVQGVLSADQLPDSVASAIPDDAMLVSRDLVVESSGALKNVTTGEQVSDPMIVGTESKPADPLAKTQGKSFVPVPVSEVKGQLKSGHENQPSARSASAMFKGQHLGDSKPAQAQTYAAALANGEYGAHWGSYNGSQAFFQSNNALFAQQAKGVVDVSQWQGSIDWNTARNSGVEGAIIRIGYGWGNGFDTQALRNISECKRLGIPFGIYLYSYAYDSDTAAREGNSVVDLLRRAGVNPADLSYPVYYDLEPWAWAGHSHPTSPAVYNSMVNAWYGRLQAGGYGNLSVYSYPYYLNTALNAASIHSKTNWVASYGPTPLFSFPNNARCWQYTSTGRVNGISGAVDLNACGVATVQAPGELPIYRLYNSHSGEHFLTSNNVEYRQLSARGWNAEGVAWVSPADGAPVYRLYSLNQGQHLYTLNGNEYNMLTQYKWRQEGVNWRSGGAVPIYRVYNPNSGQHLFTVNGNERNKLVSLGWRNEGIAWYGAHY</sequence>